<dbReference type="SMART" id="SM00421">
    <property type="entry name" value="HTH_LUXR"/>
    <property type="match status" value="1"/>
</dbReference>
<dbReference type="InterPro" id="IPR000792">
    <property type="entry name" value="Tscrpt_reg_LuxR_C"/>
</dbReference>
<organism evidence="4">
    <name type="scientific">uncultured Solirubrobacteraceae bacterium</name>
    <dbReference type="NCBI Taxonomy" id="1162706"/>
    <lineage>
        <taxon>Bacteria</taxon>
        <taxon>Bacillati</taxon>
        <taxon>Actinomycetota</taxon>
        <taxon>Thermoleophilia</taxon>
        <taxon>Solirubrobacterales</taxon>
        <taxon>Solirubrobacteraceae</taxon>
        <taxon>environmental samples</taxon>
    </lineage>
</organism>
<dbReference type="SUPFAM" id="SSF46894">
    <property type="entry name" value="C-terminal effector domain of the bipartite response regulators"/>
    <property type="match status" value="1"/>
</dbReference>
<dbReference type="GO" id="GO:0006355">
    <property type="term" value="P:regulation of DNA-templated transcription"/>
    <property type="evidence" value="ECO:0007669"/>
    <property type="project" value="InterPro"/>
</dbReference>
<evidence type="ECO:0000256" key="1">
    <source>
        <dbReference type="ARBA" id="ARBA00022741"/>
    </source>
</evidence>
<dbReference type="SUPFAM" id="SSF52540">
    <property type="entry name" value="P-loop containing nucleoside triphosphate hydrolases"/>
    <property type="match status" value="1"/>
</dbReference>
<feature type="domain" description="HTH luxR-type" evidence="3">
    <location>
        <begin position="864"/>
        <end position="929"/>
    </location>
</feature>
<proteinExistence type="predicted"/>
<evidence type="ECO:0000256" key="2">
    <source>
        <dbReference type="ARBA" id="ARBA00022840"/>
    </source>
</evidence>
<dbReference type="InterPro" id="IPR036388">
    <property type="entry name" value="WH-like_DNA-bd_sf"/>
</dbReference>
<dbReference type="PANTHER" id="PTHR16305:SF35">
    <property type="entry name" value="TRANSCRIPTIONAL ACTIVATOR DOMAIN"/>
    <property type="match status" value="1"/>
</dbReference>
<feature type="non-terminal residue" evidence="4">
    <location>
        <position position="1"/>
    </location>
</feature>
<evidence type="ECO:0000259" key="3">
    <source>
        <dbReference type="PROSITE" id="PS50043"/>
    </source>
</evidence>
<dbReference type="PROSITE" id="PS50043">
    <property type="entry name" value="HTH_LUXR_2"/>
    <property type="match status" value="1"/>
</dbReference>
<name>A0A6J4SE70_9ACTN</name>
<dbReference type="InterPro" id="IPR016032">
    <property type="entry name" value="Sig_transdc_resp-reg_C-effctor"/>
</dbReference>
<accession>A0A6J4SE70</accession>
<dbReference type="EMBL" id="CADCVS010000188">
    <property type="protein sequence ID" value="CAA9489444.1"/>
    <property type="molecule type" value="Genomic_DNA"/>
</dbReference>
<dbReference type="GO" id="GO:0005524">
    <property type="term" value="F:ATP binding"/>
    <property type="evidence" value="ECO:0007669"/>
    <property type="project" value="UniProtKB-KW"/>
</dbReference>
<dbReference type="PANTHER" id="PTHR16305">
    <property type="entry name" value="TESTICULAR SOLUBLE ADENYLYL CYCLASE"/>
    <property type="match status" value="1"/>
</dbReference>
<dbReference type="Gene3D" id="1.25.40.10">
    <property type="entry name" value="Tetratricopeptide repeat domain"/>
    <property type="match status" value="1"/>
</dbReference>
<dbReference type="SUPFAM" id="SSF48452">
    <property type="entry name" value="TPR-like"/>
    <property type="match status" value="2"/>
</dbReference>
<dbReference type="GO" id="GO:0005737">
    <property type="term" value="C:cytoplasm"/>
    <property type="evidence" value="ECO:0007669"/>
    <property type="project" value="TreeGrafter"/>
</dbReference>
<dbReference type="PROSITE" id="PS00622">
    <property type="entry name" value="HTH_LUXR_1"/>
    <property type="match status" value="1"/>
</dbReference>
<dbReference type="Pfam" id="PF00196">
    <property type="entry name" value="GerE"/>
    <property type="match status" value="1"/>
</dbReference>
<dbReference type="Gene3D" id="1.10.10.10">
    <property type="entry name" value="Winged helix-like DNA-binding domain superfamily/Winged helix DNA-binding domain"/>
    <property type="match status" value="1"/>
</dbReference>
<keyword evidence="2" id="KW-0067">ATP-binding</keyword>
<dbReference type="GO" id="GO:0003677">
    <property type="term" value="F:DNA binding"/>
    <property type="evidence" value="ECO:0007669"/>
    <property type="project" value="InterPro"/>
</dbReference>
<protein>
    <recommendedName>
        <fullName evidence="3">HTH luxR-type domain-containing protein</fullName>
    </recommendedName>
</protein>
<keyword evidence="1" id="KW-0547">Nucleotide-binding</keyword>
<dbReference type="GO" id="GO:0004016">
    <property type="term" value="F:adenylate cyclase activity"/>
    <property type="evidence" value="ECO:0007669"/>
    <property type="project" value="TreeGrafter"/>
</dbReference>
<dbReference type="CDD" id="cd06170">
    <property type="entry name" value="LuxR_C_like"/>
    <property type="match status" value="1"/>
</dbReference>
<dbReference type="InterPro" id="IPR027417">
    <property type="entry name" value="P-loop_NTPase"/>
</dbReference>
<dbReference type="PRINTS" id="PR00038">
    <property type="entry name" value="HTHLUXR"/>
</dbReference>
<gene>
    <name evidence="4" type="ORF">AVDCRST_MAG30-1278</name>
</gene>
<dbReference type="InterPro" id="IPR011990">
    <property type="entry name" value="TPR-like_helical_dom_sf"/>
</dbReference>
<reference evidence="4" key="1">
    <citation type="submission" date="2020-02" db="EMBL/GenBank/DDBJ databases">
        <authorList>
            <person name="Meier V. D."/>
        </authorList>
    </citation>
    <scope>NUCLEOTIDE SEQUENCE</scope>
    <source>
        <strain evidence="4">AVDCRST_MAG30</strain>
    </source>
</reference>
<dbReference type="Pfam" id="PF13191">
    <property type="entry name" value="AAA_16"/>
    <property type="match status" value="1"/>
</dbReference>
<dbReference type="InterPro" id="IPR041664">
    <property type="entry name" value="AAA_16"/>
</dbReference>
<evidence type="ECO:0000313" key="4">
    <source>
        <dbReference type="EMBL" id="CAA9489444.1"/>
    </source>
</evidence>
<sequence length="933" mass="98001">DADLESLHDAIDRAGRGDGGASVVVEGPAGIGKTTLLRTALDAARHAGMRTALARASEFERGFGFGVVRQLFEPIVAEATGPRSTALFAGAARLARETLDQAVGDDTPTRENAYSALHALYWLCVNISDERPLVLGIDDLQWADAASLRWISFLARRIEGLPVLLIATLRTDGRSDEGAPADDLVVNRLARTVRPRALSTEAVGVLVAHELGAEPDPEFVSACHDATRGNPLFVRELLGSLRVQGVQPVAGQTGRVEEVGPAAVTRLVLHRLAGLGPAAERLARASALIGDGGDAELARGTADLTPEDFAAAAQRLHGANLVSLEPRVAFVHPVSRAAIVASLEREERVALARRAIEVLAARGDVEGVASHLLAVPPSGDAEAVATLRQAAARALTRGAPEAAVALLGRALVEPPGDGEQARVLHELGLAELRTRATVAPVHLRAALDLARDPPLAARIADDLARALHSLNRTTEAVAIAEEALRRVPPKETELRERLAARLVELARFVPDRIGVRRRVAGTMAAIAGPAARARVDAIRAYDAMLAVEPAEEVAENARRALHAGALAADTADGSMPVFLASMALAATGDTHGAAAELERVLDTARRRGSVVSYTGALSIRARVRLMSGDLRGAEADAQEIAALGDEGLGRDYVTGWFVESLVDQGRLDDAETAVEGGVLGDRIPELIVFNPGLHARGRLRLAQGRLHEGLADVLACGERQAAVGALNPADLPWRATAALALLELGRLEEADTLSAQELTLATSFGAPVVLAAAERVRGLVVGGDDGRVLIERAATRLEATDAPLEGARTMLAAGRARHATGDVAGARQATQRARELAERCGAAPLAADTIEALVSAGGRPRRTRSHGTAALTQAERRIAQHAAQGLSNREIAQALFVTEKTVEGHLSRAYRKLGITSRSQLPAAMRLDPEGEG</sequence>
<dbReference type="AlphaFoldDB" id="A0A6J4SE70"/>